<name>A0A232EFZ4_9HYME</name>
<feature type="region of interest" description="Disordered" evidence="1">
    <location>
        <begin position="1"/>
        <end position="139"/>
    </location>
</feature>
<feature type="compositionally biased region" description="Basic and acidic residues" evidence="1">
    <location>
        <begin position="111"/>
        <end position="126"/>
    </location>
</feature>
<dbReference type="AlphaFoldDB" id="A0A232EFZ4"/>
<reference evidence="2 3" key="1">
    <citation type="journal article" date="2017" name="Curr. Biol.">
        <title>The Evolution of Venom by Co-option of Single-Copy Genes.</title>
        <authorList>
            <person name="Martinson E.O."/>
            <person name="Mrinalini"/>
            <person name="Kelkar Y.D."/>
            <person name="Chang C.H."/>
            <person name="Werren J.H."/>
        </authorList>
    </citation>
    <scope>NUCLEOTIDE SEQUENCE [LARGE SCALE GENOMIC DNA]</scope>
    <source>
        <strain evidence="2 3">Alberta</strain>
        <tissue evidence="2">Whole body</tissue>
    </source>
</reference>
<organism evidence="2 3">
    <name type="scientific">Trichomalopsis sarcophagae</name>
    <dbReference type="NCBI Taxonomy" id="543379"/>
    <lineage>
        <taxon>Eukaryota</taxon>
        <taxon>Metazoa</taxon>
        <taxon>Ecdysozoa</taxon>
        <taxon>Arthropoda</taxon>
        <taxon>Hexapoda</taxon>
        <taxon>Insecta</taxon>
        <taxon>Pterygota</taxon>
        <taxon>Neoptera</taxon>
        <taxon>Endopterygota</taxon>
        <taxon>Hymenoptera</taxon>
        <taxon>Apocrita</taxon>
        <taxon>Proctotrupomorpha</taxon>
        <taxon>Chalcidoidea</taxon>
        <taxon>Pteromalidae</taxon>
        <taxon>Pteromalinae</taxon>
        <taxon>Trichomalopsis</taxon>
    </lineage>
</organism>
<accession>A0A232EFZ4</accession>
<protein>
    <submittedName>
        <fullName evidence="2">Uncharacterized protein</fullName>
    </submittedName>
</protein>
<proteinExistence type="predicted"/>
<keyword evidence="3" id="KW-1185">Reference proteome</keyword>
<evidence type="ECO:0000256" key="1">
    <source>
        <dbReference type="SAM" id="MobiDB-lite"/>
    </source>
</evidence>
<gene>
    <name evidence="2" type="ORF">TSAR_008845</name>
</gene>
<comment type="caution">
    <text evidence="2">The sequence shown here is derived from an EMBL/GenBank/DDBJ whole genome shotgun (WGS) entry which is preliminary data.</text>
</comment>
<evidence type="ECO:0000313" key="3">
    <source>
        <dbReference type="Proteomes" id="UP000215335"/>
    </source>
</evidence>
<dbReference type="Proteomes" id="UP000215335">
    <property type="component" value="Unassembled WGS sequence"/>
</dbReference>
<evidence type="ECO:0000313" key="2">
    <source>
        <dbReference type="EMBL" id="OXU17280.1"/>
    </source>
</evidence>
<sequence length="139" mass="14959">MYFPAEEETASSKAIADEAKANRSQTPGTAPQAEGPVAAPPREGTFGRGEDSSRTHGLGGGRSHDLRLKRTAPLINSNRRRCHPDRANLSAPAQRRSNGSAAAHHSNASARAEHHGVAIRRTERRVARTPAVNRRPYLG</sequence>
<feature type="compositionally biased region" description="Low complexity" evidence="1">
    <location>
        <begin position="95"/>
        <end position="110"/>
    </location>
</feature>
<dbReference type="EMBL" id="NNAY01004892">
    <property type="protein sequence ID" value="OXU17280.1"/>
    <property type="molecule type" value="Genomic_DNA"/>
</dbReference>